<accession>A0A072P4U9</accession>
<reference evidence="2 3" key="1">
    <citation type="submission" date="2013-03" db="EMBL/GenBank/DDBJ databases">
        <title>The Genome Sequence of Exophiala aquamarina CBS 119918.</title>
        <authorList>
            <consortium name="The Broad Institute Genomics Platform"/>
            <person name="Cuomo C."/>
            <person name="de Hoog S."/>
            <person name="Gorbushina A."/>
            <person name="Walker B."/>
            <person name="Young S.K."/>
            <person name="Zeng Q."/>
            <person name="Gargeya S."/>
            <person name="Fitzgerald M."/>
            <person name="Haas B."/>
            <person name="Abouelleil A."/>
            <person name="Allen A.W."/>
            <person name="Alvarado L."/>
            <person name="Arachchi H.M."/>
            <person name="Berlin A.M."/>
            <person name="Chapman S.B."/>
            <person name="Gainer-Dewar J."/>
            <person name="Goldberg J."/>
            <person name="Griggs A."/>
            <person name="Gujja S."/>
            <person name="Hansen M."/>
            <person name="Howarth C."/>
            <person name="Imamovic A."/>
            <person name="Ireland A."/>
            <person name="Larimer J."/>
            <person name="McCowan C."/>
            <person name="Murphy C."/>
            <person name="Pearson M."/>
            <person name="Poon T.W."/>
            <person name="Priest M."/>
            <person name="Roberts A."/>
            <person name="Saif S."/>
            <person name="Shea T."/>
            <person name="Sisk P."/>
            <person name="Sykes S."/>
            <person name="Wortman J."/>
            <person name="Nusbaum C."/>
            <person name="Birren B."/>
        </authorList>
    </citation>
    <scope>NUCLEOTIDE SEQUENCE [LARGE SCALE GENOMIC DNA]</scope>
    <source>
        <strain evidence="2 3">CBS 119918</strain>
    </source>
</reference>
<feature type="compositionally biased region" description="Polar residues" evidence="1">
    <location>
        <begin position="1"/>
        <end position="11"/>
    </location>
</feature>
<feature type="region of interest" description="Disordered" evidence="1">
    <location>
        <begin position="324"/>
        <end position="352"/>
    </location>
</feature>
<dbReference type="VEuPathDB" id="FungiDB:A1O9_09309"/>
<dbReference type="OrthoDB" id="4130961at2759"/>
<evidence type="ECO:0000313" key="2">
    <source>
        <dbReference type="EMBL" id="KEF54866.1"/>
    </source>
</evidence>
<proteinExistence type="predicted"/>
<dbReference type="Pfam" id="PF11951">
    <property type="entry name" value="Fungal_trans_2"/>
    <property type="match status" value="1"/>
</dbReference>
<dbReference type="InterPro" id="IPR021858">
    <property type="entry name" value="Fun_TF"/>
</dbReference>
<protein>
    <recommendedName>
        <fullName evidence="4">Transcription factor domain-containing protein</fullName>
    </recommendedName>
</protein>
<sequence>MAGRNHLQQSARKQEKSRSSSPSHIFIQQTPSSYPRGGSKIVSSQARRFQSAGKRRRQEALAHQGAEYARSLVGWRSAASTPVSNEESPSFVSALNSADHRQVSLLNRVHASQTSSSTLAIKSPSQWEEDATPEGGDVARLTVAFSGGLRIDPFNTFPTSNARTVMHMVDYHIHVWGPHMSGFFDSCIGYNTQLDLCWPIAMQDEMLFDATIAVSRSAWLISHGHYAADDPFMLYHRGLALAKLYERINFTTSFAEVEVIFTIGRMLSISYMTNEREAFNLHIEAYQRLVEQYIDANPGTDISRINSNHLRCWKAVHAYRSERDHLRDPSMQGPPSSGGYLRQSPPSQGGFSKPKEKMIPAFPFVEANLTPGSLCLAGILHTLLVQQKSKKSLPRSRLAAELASLSDQISQILVCEDLSAVESQLCCGLVAFCLQLRCQSTNSGVSLPNEISSRLLDKSSILGFTTPPNVPPLSDVAQTFLNKKLRGLSDGSDLRVLVAWSALVMGSYLLQHLDGYVRRKGHVILVSLDLALRVGSGDESRFEDNSYITSGWNVLESNLKDQMGMFWHEELAERWKDDWITTIARQQRWAGTGLWIIGAPKTLDADGRQGGNEKVDVVEHLILKDARDTLPFVSRSPRGIGACWLEN</sequence>
<feature type="region of interest" description="Disordered" evidence="1">
    <location>
        <begin position="1"/>
        <end position="43"/>
    </location>
</feature>
<dbReference type="EMBL" id="AMGV01000009">
    <property type="protein sequence ID" value="KEF54866.1"/>
    <property type="molecule type" value="Genomic_DNA"/>
</dbReference>
<dbReference type="GeneID" id="25284218"/>
<feature type="compositionally biased region" description="Polar residues" evidence="1">
    <location>
        <begin position="19"/>
        <end position="33"/>
    </location>
</feature>
<dbReference type="RefSeq" id="XP_013257456.1">
    <property type="nucleotide sequence ID" value="XM_013402002.1"/>
</dbReference>
<gene>
    <name evidence="2" type="ORF">A1O9_09309</name>
</gene>
<comment type="caution">
    <text evidence="2">The sequence shown here is derived from an EMBL/GenBank/DDBJ whole genome shotgun (WGS) entry which is preliminary data.</text>
</comment>
<dbReference type="AlphaFoldDB" id="A0A072P4U9"/>
<name>A0A072P4U9_9EURO</name>
<evidence type="ECO:0000256" key="1">
    <source>
        <dbReference type="SAM" id="MobiDB-lite"/>
    </source>
</evidence>
<dbReference type="Proteomes" id="UP000027920">
    <property type="component" value="Unassembled WGS sequence"/>
</dbReference>
<evidence type="ECO:0008006" key="4">
    <source>
        <dbReference type="Google" id="ProtNLM"/>
    </source>
</evidence>
<evidence type="ECO:0000313" key="3">
    <source>
        <dbReference type="Proteomes" id="UP000027920"/>
    </source>
</evidence>
<keyword evidence="3" id="KW-1185">Reference proteome</keyword>
<organism evidence="2 3">
    <name type="scientific">Exophiala aquamarina CBS 119918</name>
    <dbReference type="NCBI Taxonomy" id="1182545"/>
    <lineage>
        <taxon>Eukaryota</taxon>
        <taxon>Fungi</taxon>
        <taxon>Dikarya</taxon>
        <taxon>Ascomycota</taxon>
        <taxon>Pezizomycotina</taxon>
        <taxon>Eurotiomycetes</taxon>
        <taxon>Chaetothyriomycetidae</taxon>
        <taxon>Chaetothyriales</taxon>
        <taxon>Herpotrichiellaceae</taxon>
        <taxon>Exophiala</taxon>
    </lineage>
</organism>
<dbReference type="HOGENOM" id="CLU_454946_0_0_1"/>